<evidence type="ECO:0000256" key="10">
    <source>
        <dbReference type="ARBA" id="ARBA00034247"/>
    </source>
</evidence>
<dbReference type="EC" id="2.7.7.65" evidence="3"/>
<dbReference type="PROSITE" id="PS50113">
    <property type="entry name" value="PAC"/>
    <property type="match status" value="1"/>
</dbReference>
<comment type="subcellular location">
    <subcellularLocation>
        <location evidence="2">Cell inner membrane</location>
    </subcellularLocation>
</comment>
<dbReference type="SUPFAM" id="SSF55073">
    <property type="entry name" value="Nucleotide cyclase"/>
    <property type="match status" value="1"/>
</dbReference>
<dbReference type="Gene3D" id="3.30.70.270">
    <property type="match status" value="1"/>
</dbReference>
<dbReference type="OrthoDB" id="9812260at2"/>
<protein>
    <recommendedName>
        <fullName evidence="3">diguanylate cyclase</fullName>
        <ecNumber evidence="3">2.7.7.65</ecNumber>
    </recommendedName>
</protein>
<keyword evidence="7" id="KW-0418">Kinase</keyword>
<dbReference type="Proteomes" id="UP000245362">
    <property type="component" value="Unassembled WGS sequence"/>
</dbReference>
<evidence type="ECO:0000259" key="13">
    <source>
        <dbReference type="PROSITE" id="PS50887"/>
    </source>
</evidence>
<name>A0A2U3BA52_9VIBR</name>
<keyword evidence="8" id="KW-0067">ATP-binding</keyword>
<sequence length="622" mass="71780">MVNKHWIGYLLAVCLFLGAVVVLFYMAKYENIYQKNVSAITERAKTQIAYTRHQITQSENEIDAMLELLSQSHLLHDFVSDPTDANRQTVEASWSTFPARQYSLEQITYIDADGQEMAKASFLHHASVTQNQAYQDVSEASYFIRARQWPDKTQSPRQLELQQMGEEYIPHLYTVHPYSMHGVLQGYLAVRRNYADIQSDRESALKQQYIVSIITADGDFLQGRYRERLYGFALKERHKYNLSKTHPALWKKMHDRESGVFLSENGSLHIYSTVKVNYIEDLFLLISFPQSELVAQVEDDRSSAVQHALVMIILIVLCALPTAYLIFIYQRRSLESKLATAALNGMSAVLITDKNHHMVKVNREFESMTGYTEHQIRYGNVRKLLFDKRDPSGWFNIWEHVSREHLWEGELKVHGRAGVELTTITRIQALCDQDGKITNYIISLVDITERKELEERLRYLSERDGLTHLWNRRKFEEELRNETDLIQRYPENHISCLALVDIDNFKRINDERGHDEGDRVIRLVSHLLSENTRTTDFVARIGGEEFAIIMPHTGLSEAERVLNRIRSCIATDPRVFTTISIGVTDLTSDGTRSYKCADIALYESKAIGRNRTSVCHSSDEIA</sequence>
<dbReference type="InterPro" id="IPR050469">
    <property type="entry name" value="Diguanylate_Cyclase"/>
</dbReference>
<keyword evidence="11" id="KW-1133">Transmembrane helix</keyword>
<dbReference type="Gene3D" id="3.30.450.20">
    <property type="entry name" value="PAS domain"/>
    <property type="match status" value="3"/>
</dbReference>
<keyword evidence="11" id="KW-0472">Membrane</keyword>
<evidence type="ECO:0000259" key="12">
    <source>
        <dbReference type="PROSITE" id="PS50113"/>
    </source>
</evidence>
<dbReference type="FunFam" id="3.30.70.270:FF:000001">
    <property type="entry name" value="Diguanylate cyclase domain protein"/>
    <property type="match status" value="1"/>
</dbReference>
<evidence type="ECO:0000313" key="15">
    <source>
        <dbReference type="Proteomes" id="UP000245362"/>
    </source>
</evidence>
<dbReference type="AlphaFoldDB" id="A0A2U3BA52"/>
<dbReference type="PROSITE" id="PS50887">
    <property type="entry name" value="GGDEF"/>
    <property type="match status" value="1"/>
</dbReference>
<dbReference type="Pfam" id="PF00990">
    <property type="entry name" value="GGDEF"/>
    <property type="match status" value="1"/>
</dbReference>
<evidence type="ECO:0000256" key="4">
    <source>
        <dbReference type="ARBA" id="ARBA00022553"/>
    </source>
</evidence>
<dbReference type="GO" id="GO:0043709">
    <property type="term" value="P:cell adhesion involved in single-species biofilm formation"/>
    <property type="evidence" value="ECO:0007669"/>
    <property type="project" value="TreeGrafter"/>
</dbReference>
<comment type="cofactor">
    <cofactor evidence="1">
        <name>Mg(2+)</name>
        <dbReference type="ChEBI" id="CHEBI:18420"/>
    </cofactor>
</comment>
<dbReference type="NCBIfam" id="TIGR00229">
    <property type="entry name" value="sensory_box"/>
    <property type="match status" value="1"/>
</dbReference>
<gene>
    <name evidence="14" type="ORF">DI392_09075</name>
</gene>
<dbReference type="InterPro" id="IPR000014">
    <property type="entry name" value="PAS"/>
</dbReference>
<dbReference type="InterPro" id="IPR029151">
    <property type="entry name" value="Sensor-like_sf"/>
</dbReference>
<keyword evidence="6" id="KW-0547">Nucleotide-binding</keyword>
<evidence type="ECO:0000256" key="1">
    <source>
        <dbReference type="ARBA" id="ARBA00001946"/>
    </source>
</evidence>
<dbReference type="InterPro" id="IPR048760">
    <property type="entry name" value="VP0354-like_sensor_dom"/>
</dbReference>
<dbReference type="InterPro" id="IPR000700">
    <property type="entry name" value="PAS-assoc_C"/>
</dbReference>
<dbReference type="GO" id="GO:0005886">
    <property type="term" value="C:plasma membrane"/>
    <property type="evidence" value="ECO:0007669"/>
    <property type="project" value="UniProtKB-SubCell"/>
</dbReference>
<dbReference type="EMBL" id="QFWT01000004">
    <property type="protein sequence ID" value="PWI33604.1"/>
    <property type="molecule type" value="Genomic_DNA"/>
</dbReference>
<dbReference type="GO" id="GO:0052621">
    <property type="term" value="F:diguanylate cyclase activity"/>
    <property type="evidence" value="ECO:0007669"/>
    <property type="project" value="UniProtKB-EC"/>
</dbReference>
<dbReference type="InterPro" id="IPR035965">
    <property type="entry name" value="PAS-like_dom_sf"/>
</dbReference>
<keyword evidence="11" id="KW-0812">Transmembrane</keyword>
<proteinExistence type="predicted"/>
<keyword evidence="15" id="KW-1185">Reference proteome</keyword>
<dbReference type="SUPFAM" id="SSF55785">
    <property type="entry name" value="PYP-like sensor domain (PAS domain)"/>
    <property type="match status" value="1"/>
</dbReference>
<keyword evidence="5" id="KW-0808">Transferase</keyword>
<evidence type="ECO:0000256" key="6">
    <source>
        <dbReference type="ARBA" id="ARBA00022741"/>
    </source>
</evidence>
<evidence type="ECO:0000256" key="9">
    <source>
        <dbReference type="ARBA" id="ARBA00023012"/>
    </source>
</evidence>
<evidence type="ECO:0000313" key="14">
    <source>
        <dbReference type="EMBL" id="PWI33604.1"/>
    </source>
</evidence>
<feature type="transmembrane region" description="Helical" evidence="11">
    <location>
        <begin position="308"/>
        <end position="329"/>
    </location>
</feature>
<evidence type="ECO:0000256" key="5">
    <source>
        <dbReference type="ARBA" id="ARBA00022679"/>
    </source>
</evidence>
<keyword evidence="9" id="KW-0902">Two-component regulatory system</keyword>
<reference evidence="14 15" key="1">
    <citation type="submission" date="2018-05" db="EMBL/GenBank/DDBJ databases">
        <title>Vibrio limimaris sp. nov., isolated from marine sediment.</title>
        <authorList>
            <person name="Li C.-M."/>
        </authorList>
    </citation>
    <scope>NUCLEOTIDE SEQUENCE [LARGE SCALE GENOMIC DNA]</scope>
    <source>
        <strain evidence="14 15">E4404</strain>
    </source>
</reference>
<feature type="domain" description="PAC" evidence="12">
    <location>
        <begin position="407"/>
        <end position="459"/>
    </location>
</feature>
<dbReference type="SUPFAM" id="SSF103190">
    <property type="entry name" value="Sensory domain-like"/>
    <property type="match status" value="2"/>
</dbReference>
<dbReference type="GO" id="GO:1902201">
    <property type="term" value="P:negative regulation of bacterial-type flagellum-dependent cell motility"/>
    <property type="evidence" value="ECO:0007669"/>
    <property type="project" value="TreeGrafter"/>
</dbReference>
<dbReference type="SMART" id="SM00267">
    <property type="entry name" value="GGDEF"/>
    <property type="match status" value="1"/>
</dbReference>
<dbReference type="CDD" id="cd00130">
    <property type="entry name" value="PAS"/>
    <property type="match status" value="1"/>
</dbReference>
<dbReference type="RefSeq" id="WP_109319595.1">
    <property type="nucleotide sequence ID" value="NZ_QFWT01000004.1"/>
</dbReference>
<accession>A0A2U3BA52</accession>
<dbReference type="InterPro" id="IPR029787">
    <property type="entry name" value="Nucleotide_cyclase"/>
</dbReference>
<dbReference type="GO" id="GO:0005524">
    <property type="term" value="F:ATP binding"/>
    <property type="evidence" value="ECO:0007669"/>
    <property type="project" value="UniProtKB-KW"/>
</dbReference>
<dbReference type="PANTHER" id="PTHR45138:SF9">
    <property type="entry name" value="DIGUANYLATE CYCLASE DGCM-RELATED"/>
    <property type="match status" value="1"/>
</dbReference>
<comment type="catalytic activity">
    <reaction evidence="10">
        <text>2 GTP = 3',3'-c-di-GMP + 2 diphosphate</text>
        <dbReference type="Rhea" id="RHEA:24898"/>
        <dbReference type="ChEBI" id="CHEBI:33019"/>
        <dbReference type="ChEBI" id="CHEBI:37565"/>
        <dbReference type="ChEBI" id="CHEBI:58805"/>
        <dbReference type="EC" id="2.7.7.65"/>
    </reaction>
</comment>
<feature type="domain" description="GGDEF" evidence="13">
    <location>
        <begin position="493"/>
        <end position="617"/>
    </location>
</feature>
<organism evidence="14 15">
    <name type="scientific">Vibrio albus</name>
    <dbReference type="NCBI Taxonomy" id="2200953"/>
    <lineage>
        <taxon>Bacteria</taxon>
        <taxon>Pseudomonadati</taxon>
        <taxon>Pseudomonadota</taxon>
        <taxon>Gammaproteobacteria</taxon>
        <taxon>Vibrionales</taxon>
        <taxon>Vibrionaceae</taxon>
        <taxon>Vibrio</taxon>
    </lineage>
</organism>
<dbReference type="GO" id="GO:0000160">
    <property type="term" value="P:phosphorelay signal transduction system"/>
    <property type="evidence" value="ECO:0007669"/>
    <property type="project" value="UniProtKB-KW"/>
</dbReference>
<evidence type="ECO:0000256" key="8">
    <source>
        <dbReference type="ARBA" id="ARBA00022840"/>
    </source>
</evidence>
<dbReference type="CDD" id="cd01949">
    <property type="entry name" value="GGDEF"/>
    <property type="match status" value="1"/>
</dbReference>
<comment type="caution">
    <text evidence="14">The sequence shown here is derived from an EMBL/GenBank/DDBJ whole genome shotgun (WGS) entry which is preliminary data.</text>
</comment>
<feature type="transmembrane region" description="Helical" evidence="11">
    <location>
        <begin position="6"/>
        <end position="26"/>
    </location>
</feature>
<dbReference type="GO" id="GO:0016301">
    <property type="term" value="F:kinase activity"/>
    <property type="evidence" value="ECO:0007669"/>
    <property type="project" value="UniProtKB-KW"/>
</dbReference>
<dbReference type="InterPro" id="IPR043128">
    <property type="entry name" value="Rev_trsase/Diguanyl_cyclase"/>
</dbReference>
<dbReference type="Pfam" id="PF21623">
    <property type="entry name" value="HK_sensor_dom_bact"/>
    <property type="match status" value="1"/>
</dbReference>
<keyword evidence="4" id="KW-0597">Phosphoprotein</keyword>
<dbReference type="InterPro" id="IPR000160">
    <property type="entry name" value="GGDEF_dom"/>
</dbReference>
<evidence type="ECO:0000256" key="11">
    <source>
        <dbReference type="SAM" id="Phobius"/>
    </source>
</evidence>
<dbReference type="Pfam" id="PF13426">
    <property type="entry name" value="PAS_9"/>
    <property type="match status" value="1"/>
</dbReference>
<dbReference type="PANTHER" id="PTHR45138">
    <property type="entry name" value="REGULATORY COMPONENTS OF SENSORY TRANSDUCTION SYSTEM"/>
    <property type="match status" value="1"/>
</dbReference>
<evidence type="ECO:0000256" key="2">
    <source>
        <dbReference type="ARBA" id="ARBA00004533"/>
    </source>
</evidence>
<dbReference type="NCBIfam" id="TIGR00254">
    <property type="entry name" value="GGDEF"/>
    <property type="match status" value="1"/>
</dbReference>
<evidence type="ECO:0000256" key="3">
    <source>
        <dbReference type="ARBA" id="ARBA00012528"/>
    </source>
</evidence>
<evidence type="ECO:0000256" key="7">
    <source>
        <dbReference type="ARBA" id="ARBA00022777"/>
    </source>
</evidence>